<evidence type="ECO:0000313" key="2">
    <source>
        <dbReference type="Proteomes" id="UP000823399"/>
    </source>
</evidence>
<dbReference type="Proteomes" id="UP000823399">
    <property type="component" value="Unassembled WGS sequence"/>
</dbReference>
<sequence>MDCFLYRIDHYKCSQTVEHEFLVLHFTHWDDPTATAAICIDRSVNLAIGQSSGMLTQSSASSENLAIDMIELIGCASNLNIRSCLTTKFKSFRHIASLSFPSQSTRPSALQVAVLLSQVNQHTINHALGGQCYWFGHTVFKSLQTLFGQEGVFESDTRGRFGPIPVFKPSPDDVNVICDGFWNAHQQTMKVVEARRSLRLEEHNKLVERGRADWQREIDERACADWQHEIDERDCQIAKMQAELELLKAQRAVPNDTAESPSPSS</sequence>
<dbReference type="OrthoDB" id="2656824at2759"/>
<dbReference type="GeneID" id="64700275"/>
<dbReference type="RefSeq" id="XP_041290438.1">
    <property type="nucleotide sequence ID" value="XM_041438016.1"/>
</dbReference>
<evidence type="ECO:0000313" key="1">
    <source>
        <dbReference type="EMBL" id="KAG2103134.1"/>
    </source>
</evidence>
<name>A0A9P7JRG6_9AGAM</name>
<gene>
    <name evidence="1" type="ORF">F5147DRAFT_706674</name>
</gene>
<dbReference type="AlphaFoldDB" id="A0A9P7JRG6"/>
<reference evidence="1" key="1">
    <citation type="journal article" date="2020" name="New Phytol.">
        <title>Comparative genomics reveals dynamic genome evolution in host specialist ectomycorrhizal fungi.</title>
        <authorList>
            <person name="Lofgren L.A."/>
            <person name="Nguyen N.H."/>
            <person name="Vilgalys R."/>
            <person name="Ruytinx J."/>
            <person name="Liao H.L."/>
            <person name="Branco S."/>
            <person name="Kuo A."/>
            <person name="LaButti K."/>
            <person name="Lipzen A."/>
            <person name="Andreopoulos W."/>
            <person name="Pangilinan J."/>
            <person name="Riley R."/>
            <person name="Hundley H."/>
            <person name="Na H."/>
            <person name="Barry K."/>
            <person name="Grigoriev I.V."/>
            <person name="Stajich J.E."/>
            <person name="Kennedy P.G."/>
        </authorList>
    </citation>
    <scope>NUCLEOTIDE SEQUENCE</scope>
    <source>
        <strain evidence="1">FC423</strain>
    </source>
</reference>
<proteinExistence type="predicted"/>
<protein>
    <submittedName>
        <fullName evidence="1">Uncharacterized protein</fullName>
    </submittedName>
</protein>
<organism evidence="1 2">
    <name type="scientific">Suillus discolor</name>
    <dbReference type="NCBI Taxonomy" id="1912936"/>
    <lineage>
        <taxon>Eukaryota</taxon>
        <taxon>Fungi</taxon>
        <taxon>Dikarya</taxon>
        <taxon>Basidiomycota</taxon>
        <taxon>Agaricomycotina</taxon>
        <taxon>Agaricomycetes</taxon>
        <taxon>Agaricomycetidae</taxon>
        <taxon>Boletales</taxon>
        <taxon>Suillineae</taxon>
        <taxon>Suillaceae</taxon>
        <taxon>Suillus</taxon>
    </lineage>
</organism>
<accession>A0A9P7JRG6</accession>
<keyword evidence="2" id="KW-1185">Reference proteome</keyword>
<dbReference type="EMBL" id="JABBWM010000045">
    <property type="protein sequence ID" value="KAG2103134.1"/>
    <property type="molecule type" value="Genomic_DNA"/>
</dbReference>
<comment type="caution">
    <text evidence="1">The sequence shown here is derived from an EMBL/GenBank/DDBJ whole genome shotgun (WGS) entry which is preliminary data.</text>
</comment>